<organism evidence="3">
    <name type="scientific">freshwater metagenome</name>
    <dbReference type="NCBI Taxonomy" id="449393"/>
    <lineage>
        <taxon>unclassified sequences</taxon>
        <taxon>metagenomes</taxon>
        <taxon>ecological metagenomes</taxon>
    </lineage>
</organism>
<dbReference type="EMBL" id="CAFBMQ010000413">
    <property type="protein sequence ID" value="CAB4933798.1"/>
    <property type="molecule type" value="Genomic_DNA"/>
</dbReference>
<feature type="domain" description="WYL" evidence="1">
    <location>
        <begin position="49"/>
        <end position="113"/>
    </location>
</feature>
<evidence type="ECO:0000259" key="2">
    <source>
        <dbReference type="Pfam" id="PF25583"/>
    </source>
</evidence>
<reference evidence="3" key="1">
    <citation type="submission" date="2020-05" db="EMBL/GenBank/DDBJ databases">
        <authorList>
            <person name="Chiriac C."/>
            <person name="Salcher M."/>
            <person name="Ghai R."/>
            <person name="Kavagutti S V."/>
        </authorList>
    </citation>
    <scope>NUCLEOTIDE SEQUENCE</scope>
</reference>
<dbReference type="AlphaFoldDB" id="A0A6J7IRA3"/>
<dbReference type="PANTHER" id="PTHR34580:SF3">
    <property type="entry name" value="PROTEIN PAFB"/>
    <property type="match status" value="1"/>
</dbReference>
<dbReference type="Pfam" id="PF25583">
    <property type="entry name" value="WCX"/>
    <property type="match status" value="1"/>
</dbReference>
<sequence>MGLALRLWQSAQLGGAAQGALVKLRAAGVDVDGAGALPLQPRLDGGEPAFDACYTAARDRRLLTFTYTRPDEDTGVRRRVQPWGVVSWHGRWYLVGHDLDRDGTRVFRLSRVTGTPRASGPADAFTPPGDLDLAAVVARQVGRPEHVVVLTARPGTAVGLRRRATALGPDAAGDDRLELRTTELWALADEIAAHGADVLVESPPELRSAVVERLTRLAAGA</sequence>
<name>A0A6J7IRA3_9ZZZZ</name>
<dbReference type="Pfam" id="PF13280">
    <property type="entry name" value="WYL"/>
    <property type="match status" value="1"/>
</dbReference>
<evidence type="ECO:0000259" key="1">
    <source>
        <dbReference type="Pfam" id="PF13280"/>
    </source>
</evidence>
<accession>A0A6J7IRA3</accession>
<feature type="domain" description="WCX" evidence="2">
    <location>
        <begin position="146"/>
        <end position="218"/>
    </location>
</feature>
<gene>
    <name evidence="3" type="ORF">UFOPK3609_02084</name>
</gene>
<proteinExistence type="predicted"/>
<dbReference type="InterPro" id="IPR057727">
    <property type="entry name" value="WCX_dom"/>
</dbReference>
<evidence type="ECO:0000313" key="3">
    <source>
        <dbReference type="EMBL" id="CAB4933798.1"/>
    </source>
</evidence>
<dbReference type="InterPro" id="IPR026881">
    <property type="entry name" value="WYL_dom"/>
</dbReference>
<dbReference type="InterPro" id="IPR051534">
    <property type="entry name" value="CBASS_pafABC_assoc_protein"/>
</dbReference>
<dbReference type="PROSITE" id="PS52050">
    <property type="entry name" value="WYL"/>
    <property type="match status" value="1"/>
</dbReference>
<dbReference type="PANTHER" id="PTHR34580">
    <property type="match status" value="1"/>
</dbReference>
<protein>
    <submittedName>
        <fullName evidence="3">Unannotated protein</fullName>
    </submittedName>
</protein>